<dbReference type="RefSeq" id="XP_009220240.1">
    <property type="nucleotide sequence ID" value="XM_009221976.1"/>
</dbReference>
<reference evidence="4" key="4">
    <citation type="journal article" date="2015" name="G3 (Bethesda)">
        <title>Genome sequences of three phytopathogenic species of the Magnaporthaceae family of fungi.</title>
        <authorList>
            <person name="Okagaki L.H."/>
            <person name="Nunes C.C."/>
            <person name="Sailsbery J."/>
            <person name="Clay B."/>
            <person name="Brown D."/>
            <person name="John T."/>
            <person name="Oh Y."/>
            <person name="Young N."/>
            <person name="Fitzgerald M."/>
            <person name="Haas B.J."/>
            <person name="Zeng Q."/>
            <person name="Young S."/>
            <person name="Adiconis X."/>
            <person name="Fan L."/>
            <person name="Levin J.Z."/>
            <person name="Mitchell T.K."/>
            <person name="Okubara P.A."/>
            <person name="Farman M.L."/>
            <person name="Kohn L.M."/>
            <person name="Birren B."/>
            <person name="Ma L.-J."/>
            <person name="Dean R.A."/>
        </authorList>
    </citation>
    <scope>NUCLEOTIDE SEQUENCE</scope>
    <source>
        <strain evidence="4">R3-111a-1</strain>
    </source>
</reference>
<feature type="compositionally biased region" description="Low complexity" evidence="1">
    <location>
        <begin position="63"/>
        <end position="76"/>
    </location>
</feature>
<name>J3NSD8_GAET3</name>
<dbReference type="InterPro" id="IPR001202">
    <property type="entry name" value="WW_dom"/>
</dbReference>
<feature type="compositionally biased region" description="Pro residues" evidence="1">
    <location>
        <begin position="8"/>
        <end position="19"/>
    </location>
</feature>
<reference evidence="5" key="1">
    <citation type="submission" date="2010-07" db="EMBL/GenBank/DDBJ databases">
        <title>The genome sequence of Gaeumannomyces graminis var. tritici strain R3-111a-1.</title>
        <authorList>
            <consortium name="The Broad Institute Genome Sequencing Platform"/>
            <person name="Ma L.-J."/>
            <person name="Dead R."/>
            <person name="Young S."/>
            <person name="Zeng Q."/>
            <person name="Koehrsen M."/>
            <person name="Alvarado L."/>
            <person name="Berlin A."/>
            <person name="Chapman S.B."/>
            <person name="Chen Z."/>
            <person name="Freedman E."/>
            <person name="Gellesch M."/>
            <person name="Goldberg J."/>
            <person name="Griggs A."/>
            <person name="Gujja S."/>
            <person name="Heilman E.R."/>
            <person name="Heiman D."/>
            <person name="Hepburn T."/>
            <person name="Howarth C."/>
            <person name="Jen D."/>
            <person name="Larson L."/>
            <person name="Mehta T."/>
            <person name="Neiman D."/>
            <person name="Pearson M."/>
            <person name="Roberts A."/>
            <person name="Saif S."/>
            <person name="Shea T."/>
            <person name="Shenoy N."/>
            <person name="Sisk P."/>
            <person name="Stolte C."/>
            <person name="Sykes S."/>
            <person name="Walk T."/>
            <person name="White J."/>
            <person name="Yandava C."/>
            <person name="Haas B."/>
            <person name="Nusbaum C."/>
            <person name="Birren B."/>
        </authorList>
    </citation>
    <scope>NUCLEOTIDE SEQUENCE [LARGE SCALE GENOMIC DNA]</scope>
    <source>
        <strain evidence="5">R3-111a-1</strain>
    </source>
</reference>
<proteinExistence type="predicted"/>
<dbReference type="SUPFAM" id="SSF51045">
    <property type="entry name" value="WW domain"/>
    <property type="match status" value="1"/>
</dbReference>
<dbReference type="PANTHER" id="PTHR33112">
    <property type="entry name" value="DOMAIN PROTEIN, PUTATIVE-RELATED"/>
    <property type="match status" value="1"/>
</dbReference>
<dbReference type="Pfam" id="PF06985">
    <property type="entry name" value="HET"/>
    <property type="match status" value="1"/>
</dbReference>
<sequence>MASVQASPGPPPARPPTPSVPDGWKVWWAQESQKWYYHELATGNTQWDPPGSVPPPPPPPAPQAAEAPSSSTAAAPTGDVKRNPFEDATASPNPGDASSSSPSPPPISHMWETGEFFFEFTDEAIEYLREIESEAYCASCLAVFHNGIVIPHADDAIPCPGRSCLIQVAHHWTPKSVTDALEMGCILCSENLADIPALQEAERKCDEYGPGKKPVTVFRFFGNEANSGATGLQIKYYSDETPAMPDAWSSYLGKSRYRVTRVNSSAAGVWTIPRADDFLDRVLEWANTCRDTHQGCGVYRGLMQRIIPQHILEIGESHLVLRSLELGWDETYITLSHRWSIPGRPDPPKLCRANEAEMRSLGIPFSSLPPAFRDAAILARHLGVRYLWIDSLCIFQDDAADWESQVPYMGNIYGGGLVNIAIVDEESYREGWVRRGPCEVPIMSAPSNPALQSLRTEWGPSVESMPILLHDCMIFKETISQSMLLARGWVHQEVLTAPATLYLTRQEAWWVCNGLFSSEVYPRGAPHFIESFGIGNIRRLFLYYPFETAEAAVQLCHAAWDSWVCLITAFSRAEFTYESDRVKALFGVILELSYFLGHPFAGHWYPVFPNNDMDFVPQLLWRCAPGSNPRLRNSTEGSLGDNTGLESGGPVIPTWSWLSCPSMIVYFGLMPGITHFVRLITEPDLGELDWFAWPRTRMASALHLGVVLVPLAPNPLFTPLLEVISGPLVSTNGERAAPAVSIAVDRAEYVEEMRTQSETSNGSMDGYFFIPFSHRRSLAIYGLAVREQKERSEDQHDRRFFQRVGNFIVDAKFTEAHAFNVEYSEEAWSYVFDDWSLGRLGRKVVRDLDLCNDWMMAEEEPNLDEIYLV</sequence>
<feature type="domain" description="WW" evidence="2">
    <location>
        <begin position="18"/>
        <end position="52"/>
    </location>
</feature>
<feature type="compositionally biased region" description="Low complexity" evidence="1">
    <location>
        <begin position="91"/>
        <end position="101"/>
    </location>
</feature>
<protein>
    <recommendedName>
        <fullName evidence="2">WW domain-containing protein</fullName>
    </recommendedName>
</protein>
<organism evidence="3">
    <name type="scientific">Gaeumannomyces tritici (strain R3-111a-1)</name>
    <name type="common">Wheat and barley take-all root rot fungus</name>
    <name type="synonym">Gaeumannomyces graminis var. tritici</name>
    <dbReference type="NCBI Taxonomy" id="644352"/>
    <lineage>
        <taxon>Eukaryota</taxon>
        <taxon>Fungi</taxon>
        <taxon>Dikarya</taxon>
        <taxon>Ascomycota</taxon>
        <taxon>Pezizomycotina</taxon>
        <taxon>Sordariomycetes</taxon>
        <taxon>Sordariomycetidae</taxon>
        <taxon>Magnaporthales</taxon>
        <taxon>Magnaporthaceae</taxon>
        <taxon>Gaeumannomyces</taxon>
    </lineage>
</organism>
<dbReference type="Proteomes" id="UP000006039">
    <property type="component" value="Unassembled WGS sequence"/>
</dbReference>
<dbReference type="OrthoDB" id="2958217at2759"/>
<dbReference type="SMART" id="SM00456">
    <property type="entry name" value="WW"/>
    <property type="match status" value="1"/>
</dbReference>
<evidence type="ECO:0000313" key="4">
    <source>
        <dbReference type="EnsemblFungi" id="EJT79095"/>
    </source>
</evidence>
<accession>J3NSD8</accession>
<feature type="compositionally biased region" description="Pro residues" evidence="1">
    <location>
        <begin position="51"/>
        <end position="62"/>
    </location>
</feature>
<dbReference type="InterPro" id="IPR010730">
    <property type="entry name" value="HET"/>
</dbReference>
<reference evidence="3" key="2">
    <citation type="submission" date="2010-07" db="EMBL/GenBank/DDBJ databases">
        <authorList>
            <consortium name="The Broad Institute Genome Sequencing Platform"/>
            <consortium name="Broad Institute Genome Sequencing Center for Infectious Disease"/>
            <person name="Ma L.-J."/>
            <person name="Dead R."/>
            <person name="Young S."/>
            <person name="Zeng Q."/>
            <person name="Koehrsen M."/>
            <person name="Alvarado L."/>
            <person name="Berlin A."/>
            <person name="Chapman S.B."/>
            <person name="Chen Z."/>
            <person name="Freedman E."/>
            <person name="Gellesch M."/>
            <person name="Goldberg J."/>
            <person name="Griggs A."/>
            <person name="Gujja S."/>
            <person name="Heilman E.R."/>
            <person name="Heiman D."/>
            <person name="Hepburn T."/>
            <person name="Howarth C."/>
            <person name="Jen D."/>
            <person name="Larson L."/>
            <person name="Mehta T."/>
            <person name="Neiman D."/>
            <person name="Pearson M."/>
            <person name="Roberts A."/>
            <person name="Saif S."/>
            <person name="Shea T."/>
            <person name="Shenoy N."/>
            <person name="Sisk P."/>
            <person name="Stolte C."/>
            <person name="Sykes S."/>
            <person name="Walk T."/>
            <person name="White J."/>
            <person name="Yandava C."/>
            <person name="Haas B."/>
            <person name="Nusbaum C."/>
            <person name="Birren B."/>
        </authorList>
    </citation>
    <scope>NUCLEOTIDE SEQUENCE</scope>
    <source>
        <strain evidence="3">R3-111a-1</strain>
    </source>
</reference>
<feature type="region of interest" description="Disordered" evidence="1">
    <location>
        <begin position="39"/>
        <end position="108"/>
    </location>
</feature>
<dbReference type="HOGENOM" id="CLU_337080_0_0_1"/>
<dbReference type="EnsemblFungi" id="EJT79095">
    <property type="protein sequence ID" value="EJT79095"/>
    <property type="gene ID" value="GGTG_04184"/>
</dbReference>
<reference evidence="3" key="3">
    <citation type="submission" date="2010-09" db="EMBL/GenBank/DDBJ databases">
        <title>Annotation of Gaeumannomyces graminis var. tritici R3-111a-1.</title>
        <authorList>
            <consortium name="The Broad Institute Genome Sequencing Platform"/>
            <person name="Ma L.-J."/>
            <person name="Dead R."/>
            <person name="Young S.K."/>
            <person name="Zeng Q."/>
            <person name="Gargeya S."/>
            <person name="Fitzgerald M."/>
            <person name="Haas B."/>
            <person name="Abouelleil A."/>
            <person name="Alvarado L."/>
            <person name="Arachchi H.M."/>
            <person name="Berlin A."/>
            <person name="Brown A."/>
            <person name="Chapman S.B."/>
            <person name="Chen Z."/>
            <person name="Dunbar C."/>
            <person name="Freedman E."/>
            <person name="Gearin G."/>
            <person name="Gellesch M."/>
            <person name="Goldberg J."/>
            <person name="Griggs A."/>
            <person name="Gujja S."/>
            <person name="Heiman D."/>
            <person name="Howarth C."/>
            <person name="Larson L."/>
            <person name="Lui A."/>
            <person name="MacDonald P.J.P."/>
            <person name="Mehta T."/>
            <person name="Montmayeur A."/>
            <person name="Murphy C."/>
            <person name="Neiman D."/>
            <person name="Pearson M."/>
            <person name="Priest M."/>
            <person name="Roberts A."/>
            <person name="Saif S."/>
            <person name="Shea T."/>
            <person name="Shenoy N."/>
            <person name="Sisk P."/>
            <person name="Stolte C."/>
            <person name="Sykes S."/>
            <person name="Yandava C."/>
            <person name="Wortman J."/>
            <person name="Nusbaum C."/>
            <person name="Birren B."/>
        </authorList>
    </citation>
    <scope>NUCLEOTIDE SEQUENCE</scope>
    <source>
        <strain evidence="3">R3-111a-1</strain>
    </source>
</reference>
<evidence type="ECO:0000313" key="5">
    <source>
        <dbReference type="Proteomes" id="UP000006039"/>
    </source>
</evidence>
<dbReference type="AlphaFoldDB" id="J3NSD8"/>
<dbReference type="PANTHER" id="PTHR33112:SF10">
    <property type="entry name" value="TOL"/>
    <property type="match status" value="1"/>
</dbReference>
<dbReference type="PROSITE" id="PS50020">
    <property type="entry name" value="WW_DOMAIN_2"/>
    <property type="match status" value="1"/>
</dbReference>
<dbReference type="GeneID" id="20344642"/>
<dbReference type="eggNOG" id="ENOG502T67N">
    <property type="taxonomic scope" value="Eukaryota"/>
</dbReference>
<reference evidence="4" key="5">
    <citation type="submission" date="2018-04" db="UniProtKB">
        <authorList>
            <consortium name="EnsemblFungi"/>
        </authorList>
    </citation>
    <scope>IDENTIFICATION</scope>
    <source>
        <strain evidence="4">R3-111a-1</strain>
    </source>
</reference>
<dbReference type="PROSITE" id="PS01159">
    <property type="entry name" value="WW_DOMAIN_1"/>
    <property type="match status" value="1"/>
</dbReference>
<keyword evidence="5" id="KW-1185">Reference proteome</keyword>
<feature type="region of interest" description="Disordered" evidence="1">
    <location>
        <begin position="1"/>
        <end position="25"/>
    </location>
</feature>
<dbReference type="InterPro" id="IPR036020">
    <property type="entry name" value="WW_dom_sf"/>
</dbReference>
<gene>
    <name evidence="4" type="primary">20344642</name>
    <name evidence="3" type="ORF">GGTG_04184</name>
</gene>
<evidence type="ECO:0000259" key="2">
    <source>
        <dbReference type="PROSITE" id="PS50020"/>
    </source>
</evidence>
<evidence type="ECO:0000256" key="1">
    <source>
        <dbReference type="SAM" id="MobiDB-lite"/>
    </source>
</evidence>
<evidence type="ECO:0000313" key="3">
    <source>
        <dbReference type="EMBL" id="EJT79095.1"/>
    </source>
</evidence>
<dbReference type="VEuPathDB" id="FungiDB:GGTG_04184"/>
<dbReference type="EMBL" id="GL385396">
    <property type="protein sequence ID" value="EJT79095.1"/>
    <property type="molecule type" value="Genomic_DNA"/>
</dbReference>
<dbReference type="Pfam" id="PF00397">
    <property type="entry name" value="WW"/>
    <property type="match status" value="1"/>
</dbReference>